<gene>
    <name evidence="1" type="ORF">PsB1_0151</name>
</gene>
<comment type="caution">
    <text evidence="1">The sequence shown here is derived from an EMBL/GenBank/DDBJ whole genome shotgun (WGS) entry which is preliminary data.</text>
</comment>
<accession>A0ABQ4PSN9</accession>
<name>A0ABQ4PSN9_9PROT</name>
<proteinExistence type="predicted"/>
<keyword evidence="2" id="KW-1185">Reference proteome</keyword>
<reference evidence="1" key="1">
    <citation type="submission" date="2021-05" db="EMBL/GenBank/DDBJ databases">
        <authorList>
            <person name="Tanabe Y."/>
        </authorList>
    </citation>
    <scope>NUCLEOTIDE SEQUENCE</scope>
    <source>
        <strain evidence="1">BOTRYCO-1</strain>
    </source>
</reference>
<evidence type="ECO:0000313" key="1">
    <source>
        <dbReference type="EMBL" id="GIU65997.1"/>
    </source>
</evidence>
<sequence>MHEGVSNRPSLIAGDKAGKTGAIEHGAQQWQLDFGSPSFVADSFLISDESKNAREALIPWRTWPGGVMCLYGESGSGKSHLGTLWAYEAGAIFLKGHELNLQLIEGEADPNPLIALIDDADLSEETALFALLSRLEREGGAVLLLARTPPMLWNFKLPDLKSRLSTIVCETLRPPEQPLLARLIIRHAAAMGFKLDETSAAYLAARLPRTFNSAKAITLCMQSVTASSLKSPMALAQRALRVMYPQVYDDDMASGNDVFEAKHKEQ</sequence>
<dbReference type="Proteomes" id="UP001161064">
    <property type="component" value="Unassembled WGS sequence"/>
</dbReference>
<organism evidence="1 2">
    <name type="scientific">Candidatus Phycosocius spiralis</name>
    <dbReference type="NCBI Taxonomy" id="2815099"/>
    <lineage>
        <taxon>Bacteria</taxon>
        <taxon>Pseudomonadati</taxon>
        <taxon>Pseudomonadota</taxon>
        <taxon>Alphaproteobacteria</taxon>
        <taxon>Caulobacterales</taxon>
        <taxon>Caulobacterales incertae sedis</taxon>
        <taxon>Candidatus Phycosocius</taxon>
    </lineage>
</organism>
<dbReference type="SUPFAM" id="SSF52540">
    <property type="entry name" value="P-loop containing nucleoside triphosphate hydrolases"/>
    <property type="match status" value="1"/>
</dbReference>
<evidence type="ECO:0000313" key="2">
    <source>
        <dbReference type="Proteomes" id="UP001161064"/>
    </source>
</evidence>
<reference evidence="1" key="2">
    <citation type="journal article" date="2023" name="ISME Commun">
        <title>Characterization of a bloom-associated alphaproteobacterial lineage, 'Candidatus Phycosocius': insights into freshwater algal-bacterial interactions.</title>
        <authorList>
            <person name="Tanabe Y."/>
            <person name="Yamaguchi H."/>
            <person name="Yoshida M."/>
            <person name="Kai A."/>
            <person name="Okazaki Y."/>
        </authorList>
    </citation>
    <scope>NUCLEOTIDE SEQUENCE</scope>
    <source>
        <strain evidence="1">BOTRYCO-1</strain>
    </source>
</reference>
<dbReference type="InterPro" id="IPR027417">
    <property type="entry name" value="P-loop_NTPase"/>
</dbReference>
<dbReference type="EMBL" id="BPFZ01000001">
    <property type="protein sequence ID" value="GIU65997.1"/>
    <property type="molecule type" value="Genomic_DNA"/>
</dbReference>
<dbReference type="Gene3D" id="3.40.50.300">
    <property type="entry name" value="P-loop containing nucleotide triphosphate hydrolases"/>
    <property type="match status" value="1"/>
</dbReference>
<protein>
    <submittedName>
        <fullName evidence="1">Chromosomal replication initiator protein DnaA</fullName>
    </submittedName>
</protein>